<evidence type="ECO:0008006" key="3">
    <source>
        <dbReference type="Google" id="ProtNLM"/>
    </source>
</evidence>
<name>A0A918JSH9_9FLAO</name>
<gene>
    <name evidence="1" type="ORF">GCM10007384_00080</name>
</gene>
<reference evidence="1 2" key="1">
    <citation type="journal article" date="2014" name="Int. J. Syst. Evol. Microbiol.">
        <title>Complete genome sequence of Corynebacterium casei LMG S-19264T (=DSM 44701T), isolated from a smear-ripened cheese.</title>
        <authorList>
            <consortium name="US DOE Joint Genome Institute (JGI-PGF)"/>
            <person name="Walter F."/>
            <person name="Albersmeier A."/>
            <person name="Kalinowski J."/>
            <person name="Ruckert C."/>
        </authorList>
    </citation>
    <scope>NUCLEOTIDE SEQUENCE [LARGE SCALE GENOMIC DNA]</scope>
    <source>
        <strain evidence="1 2">KCTC 12285</strain>
    </source>
</reference>
<dbReference type="Pfam" id="PF06906">
    <property type="entry name" value="DUF1272"/>
    <property type="match status" value="1"/>
</dbReference>
<dbReference type="InterPro" id="IPR010696">
    <property type="entry name" value="DUF1272"/>
</dbReference>
<keyword evidence="2" id="KW-1185">Reference proteome</keyword>
<dbReference type="Proteomes" id="UP000601108">
    <property type="component" value="Unassembled WGS sequence"/>
</dbReference>
<dbReference type="RefSeq" id="WP_027412820.1">
    <property type="nucleotide sequence ID" value="NZ_BMWS01000001.1"/>
</dbReference>
<dbReference type="AlphaFoldDB" id="A0A918JSH9"/>
<accession>A0A918JSH9</accession>
<proteinExistence type="predicted"/>
<sequence>MLDIRTTCENCDKVLLNSSNAAMICSFECTFCKNCVDTILHNVCPNCGGGFEKRPTRPKNCLTGSCLEKYPVSSKKVYKPIHEDTFKEILNTFKDIEPRER</sequence>
<evidence type="ECO:0000313" key="2">
    <source>
        <dbReference type="Proteomes" id="UP000601108"/>
    </source>
</evidence>
<organism evidence="1 2">
    <name type="scientific">Aquimarina muelleri</name>
    <dbReference type="NCBI Taxonomy" id="279356"/>
    <lineage>
        <taxon>Bacteria</taxon>
        <taxon>Pseudomonadati</taxon>
        <taxon>Bacteroidota</taxon>
        <taxon>Flavobacteriia</taxon>
        <taxon>Flavobacteriales</taxon>
        <taxon>Flavobacteriaceae</taxon>
        <taxon>Aquimarina</taxon>
    </lineage>
</organism>
<comment type="caution">
    <text evidence="1">The sequence shown here is derived from an EMBL/GenBank/DDBJ whole genome shotgun (WGS) entry which is preliminary data.</text>
</comment>
<evidence type="ECO:0000313" key="1">
    <source>
        <dbReference type="EMBL" id="GGX02365.1"/>
    </source>
</evidence>
<dbReference type="EMBL" id="BMWS01000001">
    <property type="protein sequence ID" value="GGX02365.1"/>
    <property type="molecule type" value="Genomic_DNA"/>
</dbReference>
<protein>
    <recommendedName>
        <fullName evidence="3">DUF1272 domain-containing protein</fullName>
    </recommendedName>
</protein>